<sequence length="1548" mass="180007">MPGHRWPENKISAGEIERMYRNYNLALDYWHESLQKKCLAAWRKTTIFTKPSQPGNIGAISSQSAPLSSITLSPSRKLPPSRVPLSQLSRLAIEDSSGVNNVFQTIQNVRAKRLKLRSTAIGLDESYSYDRQNLSLTSRKNISIEHSTQTLLVSYNHHTLLSKYFSLLRSHCMSAKLERTRRDMKRSTIRFDPSSNSHSSPSRSHREQEAEAHRRHLLLAELHCEKLRKQRGLSALTRLMKKYNKTPNNFRTNFVAPPSTYEPPPQNRPKNHALLSLAAFKWIVLTLPPDTYSNSYVAPSHPTPLPNQNDAFIKCRSLVTPAVFHAMSLRAPGGYALLLHSQASRDVYSAQKILKDWGRYTRNIILARCHYSTTLLFSTFTSLSLNAIARKSTRMQNQSLARILMLRSFHNLKRQFLLHRFFVLKTCISALKKNAEYSIAFTEMLLLKASRFFFLFYAGKSFRSWATNARSSRAHREGLLHRHVLQKFFLPWRSEAAACSHNNQNLKRKSVKAWNAVTLFKRRFKFLINGNTDRRNFELKYHVLSCLYRFISCKRMVITFRYECLFRIISKVFTSWKHIVEDFRHFHELMDYAARQHRKIQMRTFLERLVRLANRRKLNRFQTYTATFYFASRKFATWVANVAALKRNRELLASHLLNFTVGKRIIPAWKRYTKKSIAITQMSVAFTMKFYMSRWSSFVDDILTDRAETQAALFFERARKKSKSFLAWVGQTKRSIELQTKSDLLVSIVKERMCRKALVHWDNKTISRHNAKINFKVLKKRSENLLMRNYTNKWKLEAMHTRTKRLAELLKVWKGFVEGFALSKRSRENNELADRFRYVAMAKLGVNGLFNNWKNRSYLRACRSAADTMHLKTACKCAFTKLFYHASKRKVKKEEMRLIRIRLSFATLRRKLRIVARAKTLALLSATLTSWRNLTRQCILQREGKLAILRGTFGNHSLRASMDNWKNLLDEKRRRTKYYFVAWIKFALAQATKKEALGDRRREIARIRSRVRFKRWQTSFVLERFSRRGLSAPSKRTLLRGILAGWRQEARQAVNLKRGSAFLTKHLGELNRKVFLSWKQHTQFVKRETRRLRALRIARTKAESMAHQREKRLISSAFTAWEQRVVDWIKKDSIARDCDYYYELTSMKRVVRRLRVLLAKRRKSKLAISFLGERNSYKLELLFLEWRGVVTSSKDAVAALKVRNVFRKFRVNVKDQIRVNEKVSSMIVRHGSTLLKAHFISWALLVAGRKAKLRAMFKLIKKGWKEVGMKRLKGGPNIVGGVAMLKIGKKCDAKWSLRMGFLAMKVSFRNGKVFDLLTSSVERRILKLAFSSWEDVTDVALVNYEKCRIGINLWRGFVEAKERDHHKYALKRLQRSALYKWNRNIGELRADKMRRLEIADKVDCHLQRKEQERMKGAFFKFLSFVSGRVKSEHLIEVADEHHAVKNMGVGFRALRASAASSRRRREGKDKAFAHHRDGLVRRSFNAIKAASVSMSASSRGAAAAVAIAAVDATSAASSTVLTDRLERGEGGLLLTSPSTSSKMSIREL</sequence>
<feature type="region of interest" description="Disordered" evidence="1">
    <location>
        <begin position="179"/>
        <end position="212"/>
    </location>
</feature>
<evidence type="ECO:0008006" key="4">
    <source>
        <dbReference type="Google" id="ProtNLM"/>
    </source>
</evidence>
<gene>
    <name evidence="2" type="ORF">TrCOL_g10235</name>
</gene>
<dbReference type="OrthoDB" id="196661at2759"/>
<organism evidence="2 3">
    <name type="scientific">Triparma columacea</name>
    <dbReference type="NCBI Taxonomy" id="722753"/>
    <lineage>
        <taxon>Eukaryota</taxon>
        <taxon>Sar</taxon>
        <taxon>Stramenopiles</taxon>
        <taxon>Ochrophyta</taxon>
        <taxon>Bolidophyceae</taxon>
        <taxon>Parmales</taxon>
        <taxon>Triparmaceae</taxon>
        <taxon>Triparma</taxon>
    </lineage>
</organism>
<name>A0A9W7GA34_9STRA</name>
<keyword evidence="3" id="KW-1185">Reference proteome</keyword>
<dbReference type="EMBL" id="BRYA01000092">
    <property type="protein sequence ID" value="GMI38851.1"/>
    <property type="molecule type" value="Genomic_DNA"/>
</dbReference>
<evidence type="ECO:0000313" key="3">
    <source>
        <dbReference type="Proteomes" id="UP001165065"/>
    </source>
</evidence>
<protein>
    <recommendedName>
        <fullName evidence="4">Sfi1 spindle body domain-containing protein</fullName>
    </recommendedName>
</protein>
<feature type="compositionally biased region" description="Low complexity" evidence="1">
    <location>
        <begin position="193"/>
        <end position="202"/>
    </location>
</feature>
<evidence type="ECO:0000256" key="1">
    <source>
        <dbReference type="SAM" id="MobiDB-lite"/>
    </source>
</evidence>
<proteinExistence type="predicted"/>
<evidence type="ECO:0000313" key="2">
    <source>
        <dbReference type="EMBL" id="GMI38851.1"/>
    </source>
</evidence>
<reference evidence="3" key="1">
    <citation type="journal article" date="2023" name="Commun. Biol.">
        <title>Genome analysis of Parmales, the sister group of diatoms, reveals the evolutionary specialization of diatoms from phago-mixotrophs to photoautotrophs.</title>
        <authorList>
            <person name="Ban H."/>
            <person name="Sato S."/>
            <person name="Yoshikawa S."/>
            <person name="Yamada K."/>
            <person name="Nakamura Y."/>
            <person name="Ichinomiya M."/>
            <person name="Sato N."/>
            <person name="Blanc-Mathieu R."/>
            <person name="Endo H."/>
            <person name="Kuwata A."/>
            <person name="Ogata H."/>
        </authorList>
    </citation>
    <scope>NUCLEOTIDE SEQUENCE [LARGE SCALE GENOMIC DNA]</scope>
</reference>
<comment type="caution">
    <text evidence="2">The sequence shown here is derived from an EMBL/GenBank/DDBJ whole genome shotgun (WGS) entry which is preliminary data.</text>
</comment>
<dbReference type="Proteomes" id="UP001165065">
    <property type="component" value="Unassembled WGS sequence"/>
</dbReference>
<accession>A0A9W7GA34</accession>